<evidence type="ECO:0000256" key="13">
    <source>
        <dbReference type="SAM" id="Phobius"/>
    </source>
</evidence>
<evidence type="ECO:0000256" key="12">
    <source>
        <dbReference type="ARBA" id="ARBA00049385"/>
    </source>
</evidence>
<evidence type="ECO:0000256" key="7">
    <source>
        <dbReference type="ARBA" id="ARBA00022989"/>
    </source>
</evidence>
<keyword evidence="5 13" id="KW-0812">Transmembrane</keyword>
<dbReference type="PANTHER" id="PTHR10689">
    <property type="entry name" value="MICROSOMAL GLUTATHIONE S-TRANSFERASE 1"/>
    <property type="match status" value="1"/>
</dbReference>
<dbReference type="InterPro" id="IPR040162">
    <property type="entry name" value="MGST1-like"/>
</dbReference>
<feature type="transmembrane region" description="Helical" evidence="13">
    <location>
        <begin position="117"/>
        <end position="138"/>
    </location>
</feature>
<evidence type="ECO:0000256" key="4">
    <source>
        <dbReference type="ARBA" id="ARBA00022679"/>
    </source>
</evidence>
<comment type="function">
    <text evidence="1">Conjugation of reduced glutathione to a wide number of exogenous and endogenous hydrophobic electrophiles.</text>
</comment>
<dbReference type="GO" id="GO:0004364">
    <property type="term" value="F:glutathione transferase activity"/>
    <property type="evidence" value="ECO:0007669"/>
    <property type="project" value="UniProtKB-EC"/>
</dbReference>
<evidence type="ECO:0000256" key="2">
    <source>
        <dbReference type="ARBA" id="ARBA00004477"/>
    </source>
</evidence>
<accession>A0A918JPU4</accession>
<organism evidence="14 15">
    <name type="scientific">Alteromonas halophila</name>
    <dbReference type="NCBI Taxonomy" id="516698"/>
    <lineage>
        <taxon>Bacteria</taxon>
        <taxon>Pseudomonadati</taxon>
        <taxon>Pseudomonadota</taxon>
        <taxon>Gammaproteobacteria</taxon>
        <taxon>Alteromonadales</taxon>
        <taxon>Alteromonadaceae</taxon>
        <taxon>Alteromonas/Salinimonas group</taxon>
        <taxon>Alteromonas</taxon>
    </lineage>
</organism>
<dbReference type="SUPFAM" id="SSF161084">
    <property type="entry name" value="MAPEG domain-like"/>
    <property type="match status" value="1"/>
</dbReference>
<evidence type="ECO:0000256" key="11">
    <source>
        <dbReference type="ARBA" id="ARBA00039397"/>
    </source>
</evidence>
<evidence type="ECO:0000313" key="15">
    <source>
        <dbReference type="Proteomes" id="UP000631300"/>
    </source>
</evidence>
<evidence type="ECO:0000256" key="8">
    <source>
        <dbReference type="ARBA" id="ARBA00022990"/>
    </source>
</evidence>
<comment type="caution">
    <text evidence="14">The sequence shown here is derived from an EMBL/GenBank/DDBJ whole genome shotgun (WGS) entry which is preliminary data.</text>
</comment>
<comment type="catalytic activity">
    <reaction evidence="12">
        <text>RX + glutathione = an S-substituted glutathione + a halide anion + H(+)</text>
        <dbReference type="Rhea" id="RHEA:16437"/>
        <dbReference type="ChEBI" id="CHEBI:15378"/>
        <dbReference type="ChEBI" id="CHEBI:16042"/>
        <dbReference type="ChEBI" id="CHEBI:17792"/>
        <dbReference type="ChEBI" id="CHEBI:57925"/>
        <dbReference type="ChEBI" id="CHEBI:90779"/>
        <dbReference type="EC" id="2.5.1.18"/>
    </reaction>
    <physiologicalReaction direction="left-to-right" evidence="12">
        <dbReference type="Rhea" id="RHEA:16438"/>
    </physiologicalReaction>
</comment>
<dbReference type="EMBL" id="BMXP01000008">
    <property type="protein sequence ID" value="GGW92230.1"/>
    <property type="molecule type" value="Genomic_DNA"/>
</dbReference>
<evidence type="ECO:0000256" key="5">
    <source>
        <dbReference type="ARBA" id="ARBA00022692"/>
    </source>
</evidence>
<dbReference type="GO" id="GO:0016020">
    <property type="term" value="C:membrane"/>
    <property type="evidence" value="ECO:0007669"/>
    <property type="project" value="InterPro"/>
</dbReference>
<keyword evidence="7 13" id="KW-1133">Transmembrane helix</keyword>
<dbReference type="Gene3D" id="1.20.120.550">
    <property type="entry name" value="Membrane associated eicosanoid/glutathione metabolism-like domain"/>
    <property type="match status" value="1"/>
</dbReference>
<keyword evidence="4" id="KW-0808">Transferase</keyword>
<dbReference type="EC" id="2.5.1.18" evidence="3"/>
<dbReference type="AlphaFoldDB" id="A0A918JPU4"/>
<keyword evidence="9 13" id="KW-0472">Membrane</keyword>
<dbReference type="InterPro" id="IPR023352">
    <property type="entry name" value="MAPEG-like_dom_sf"/>
</dbReference>
<gene>
    <name evidence="14" type="ORF">GCM10007391_28190</name>
</gene>
<dbReference type="Proteomes" id="UP000631300">
    <property type="component" value="Unassembled WGS sequence"/>
</dbReference>
<dbReference type="RefSeq" id="WP_189407541.1">
    <property type="nucleotide sequence ID" value="NZ_BMXP01000008.1"/>
</dbReference>
<evidence type="ECO:0000313" key="14">
    <source>
        <dbReference type="EMBL" id="GGW92230.1"/>
    </source>
</evidence>
<keyword evidence="15" id="KW-1185">Reference proteome</keyword>
<dbReference type="PANTHER" id="PTHR10689:SF6">
    <property type="entry name" value="MICROSOMAL GLUTATHIONE S-TRANSFERASE 1"/>
    <property type="match status" value="1"/>
</dbReference>
<dbReference type="InterPro" id="IPR001129">
    <property type="entry name" value="Membr-assoc_MAPEG"/>
</dbReference>
<name>A0A918JPU4_9ALTE</name>
<comment type="subcellular location">
    <subcellularLocation>
        <location evidence="2">Endoplasmic reticulum membrane</location>
        <topology evidence="2">Multi-pass membrane protein</topology>
    </subcellularLocation>
</comment>
<keyword evidence="8" id="KW-0007">Acetylation</keyword>
<proteinExistence type="predicted"/>
<comment type="subunit">
    <text evidence="10">Homotrimer; The trimer binds only one molecule of glutathione.</text>
</comment>
<protein>
    <recommendedName>
        <fullName evidence="11">Microsomal glutathione S-transferase 1</fullName>
        <ecNumber evidence="3">2.5.1.18</ecNumber>
    </recommendedName>
</protein>
<sequence length="139" mass="15550">MFLTYSISLWGLWLVGLTVVLQGIIAAVAHRRQSRYVPGKVDDNLSHDSFVFRSHRTFQNSLENLTPFLIPALLAMFVGVDPTTLSIIVWIFALSRLLHMCLYYAIATEKNPSPRSYFYGIGLLATLSLYIVTALGLLG</sequence>
<evidence type="ECO:0000256" key="6">
    <source>
        <dbReference type="ARBA" id="ARBA00022824"/>
    </source>
</evidence>
<evidence type="ECO:0000256" key="1">
    <source>
        <dbReference type="ARBA" id="ARBA00003701"/>
    </source>
</evidence>
<reference evidence="14" key="1">
    <citation type="journal article" date="2014" name="Int. J. Syst. Evol. Microbiol.">
        <title>Complete genome sequence of Corynebacterium casei LMG S-19264T (=DSM 44701T), isolated from a smear-ripened cheese.</title>
        <authorList>
            <consortium name="US DOE Joint Genome Institute (JGI-PGF)"/>
            <person name="Walter F."/>
            <person name="Albersmeier A."/>
            <person name="Kalinowski J."/>
            <person name="Ruckert C."/>
        </authorList>
    </citation>
    <scope>NUCLEOTIDE SEQUENCE</scope>
    <source>
        <strain evidence="14">KCTC 22164</strain>
    </source>
</reference>
<reference evidence="14" key="2">
    <citation type="submission" date="2020-09" db="EMBL/GenBank/DDBJ databases">
        <authorList>
            <person name="Sun Q."/>
            <person name="Kim S."/>
        </authorList>
    </citation>
    <scope>NUCLEOTIDE SEQUENCE</scope>
    <source>
        <strain evidence="14">KCTC 22164</strain>
    </source>
</reference>
<keyword evidence="6" id="KW-0256">Endoplasmic reticulum</keyword>
<dbReference type="Pfam" id="PF01124">
    <property type="entry name" value="MAPEG"/>
    <property type="match status" value="1"/>
</dbReference>
<evidence type="ECO:0000256" key="9">
    <source>
        <dbReference type="ARBA" id="ARBA00023136"/>
    </source>
</evidence>
<evidence type="ECO:0000256" key="10">
    <source>
        <dbReference type="ARBA" id="ARBA00038540"/>
    </source>
</evidence>
<evidence type="ECO:0000256" key="3">
    <source>
        <dbReference type="ARBA" id="ARBA00012452"/>
    </source>
</evidence>
<feature type="transmembrane region" description="Helical" evidence="13">
    <location>
        <begin position="12"/>
        <end position="30"/>
    </location>
</feature>